<name>A0A543B0F7_9ACTN</name>
<keyword evidence="2" id="KW-0808">Transferase</keyword>
<feature type="compositionally biased region" description="Basic and acidic residues" evidence="1">
    <location>
        <begin position="228"/>
        <end position="239"/>
    </location>
</feature>
<dbReference type="AlphaFoldDB" id="A0A543B0F7"/>
<organism evidence="2 3">
    <name type="scientific">Stackebrandtia endophytica</name>
    <dbReference type="NCBI Taxonomy" id="1496996"/>
    <lineage>
        <taxon>Bacteria</taxon>
        <taxon>Bacillati</taxon>
        <taxon>Actinomycetota</taxon>
        <taxon>Actinomycetes</taxon>
        <taxon>Glycomycetales</taxon>
        <taxon>Glycomycetaceae</taxon>
        <taxon>Stackebrandtia</taxon>
    </lineage>
</organism>
<evidence type="ECO:0000313" key="3">
    <source>
        <dbReference type="Proteomes" id="UP000317043"/>
    </source>
</evidence>
<reference evidence="2 3" key="1">
    <citation type="submission" date="2019-06" db="EMBL/GenBank/DDBJ databases">
        <title>Sequencing the genomes of 1000 actinobacteria strains.</title>
        <authorList>
            <person name="Klenk H.-P."/>
        </authorList>
    </citation>
    <scope>NUCLEOTIDE SEQUENCE [LARGE SCALE GENOMIC DNA]</scope>
    <source>
        <strain evidence="2 3">DSM 45928</strain>
    </source>
</reference>
<dbReference type="EMBL" id="VFOW01000001">
    <property type="protein sequence ID" value="TQL78321.1"/>
    <property type="molecule type" value="Genomic_DNA"/>
</dbReference>
<feature type="region of interest" description="Disordered" evidence="1">
    <location>
        <begin position="220"/>
        <end position="251"/>
    </location>
</feature>
<dbReference type="Gene3D" id="3.40.50.150">
    <property type="entry name" value="Vaccinia Virus protein VP39"/>
    <property type="match status" value="1"/>
</dbReference>
<proteinExistence type="predicted"/>
<keyword evidence="2" id="KW-0489">Methyltransferase</keyword>
<sequence>MTMAETDAGSRLRRLHWYGDLYSEAIRSGRGPLFLCRADGWMLPLEIERWCAAADEVDQEVLRRCHGTVLDIGCGPGRFAAALRARRHEVLGIDVSAVAVQRTRDNGANALRLSVYDRLPGEGDWDTTLLMDGNIGIGGDPAALLRRIADITVPNGLLLVEVATVDVDERVTVHLADSSGGRGDHFAWARVGVEALSRLARPIGWRLDDHWTVDGRAFAALRAPSPPQHEEGRDRDRGRGLGAQPPADPRQ</sequence>
<protein>
    <submittedName>
        <fullName evidence="2">Methyltransferase family protein</fullName>
    </submittedName>
</protein>
<dbReference type="InParanoid" id="A0A543B0F7"/>
<dbReference type="GO" id="GO:0032259">
    <property type="term" value="P:methylation"/>
    <property type="evidence" value="ECO:0007669"/>
    <property type="project" value="UniProtKB-KW"/>
</dbReference>
<dbReference type="GO" id="GO:0008168">
    <property type="term" value="F:methyltransferase activity"/>
    <property type="evidence" value="ECO:0007669"/>
    <property type="project" value="UniProtKB-KW"/>
</dbReference>
<dbReference type="InterPro" id="IPR029063">
    <property type="entry name" value="SAM-dependent_MTases_sf"/>
</dbReference>
<keyword evidence="3" id="KW-1185">Reference proteome</keyword>
<dbReference type="CDD" id="cd02440">
    <property type="entry name" value="AdoMet_MTases"/>
    <property type="match status" value="1"/>
</dbReference>
<dbReference type="SUPFAM" id="SSF53335">
    <property type="entry name" value="S-adenosyl-L-methionine-dependent methyltransferases"/>
    <property type="match status" value="1"/>
</dbReference>
<accession>A0A543B0F7</accession>
<evidence type="ECO:0000256" key="1">
    <source>
        <dbReference type="SAM" id="MobiDB-lite"/>
    </source>
</evidence>
<dbReference type="Proteomes" id="UP000317043">
    <property type="component" value="Unassembled WGS sequence"/>
</dbReference>
<dbReference type="Pfam" id="PF13489">
    <property type="entry name" value="Methyltransf_23"/>
    <property type="match status" value="1"/>
</dbReference>
<evidence type="ECO:0000313" key="2">
    <source>
        <dbReference type="EMBL" id="TQL78321.1"/>
    </source>
</evidence>
<comment type="caution">
    <text evidence="2">The sequence shown here is derived from an EMBL/GenBank/DDBJ whole genome shotgun (WGS) entry which is preliminary data.</text>
</comment>
<gene>
    <name evidence="2" type="ORF">FB566_3904</name>
</gene>